<accession>A0A2I1HJ04</accession>
<gene>
    <name evidence="2" type="ORF">RhiirA4_481133</name>
</gene>
<evidence type="ECO:0000313" key="3">
    <source>
        <dbReference type="Proteomes" id="UP000234323"/>
    </source>
</evidence>
<sequence>MDPNTPIEDTIGALAELVKEEKVKYVGLSGCFAETLRRSSYCRSSIAYSPLGRGFQTGKYKSLDDFEPDDLEEQYHVFFKGDDFITILSTRRIKKF</sequence>
<dbReference type="InterPro" id="IPR036812">
    <property type="entry name" value="NAD(P)_OxRdtase_dom_sf"/>
</dbReference>
<dbReference type="VEuPathDB" id="FungiDB:RhiirA1_472651"/>
<dbReference type="EMBL" id="LLXI01003226">
    <property type="protein sequence ID" value="PKY58862.1"/>
    <property type="molecule type" value="Genomic_DNA"/>
</dbReference>
<reference evidence="2 3" key="1">
    <citation type="submission" date="2015-10" db="EMBL/GenBank/DDBJ databases">
        <title>Genome analyses suggest a sexual origin of heterokaryosis in a supposedly ancient asexual fungus.</title>
        <authorList>
            <person name="Ropars J."/>
            <person name="Sedzielewska K."/>
            <person name="Noel J."/>
            <person name="Charron P."/>
            <person name="Farinelli L."/>
            <person name="Marton T."/>
            <person name="Kruger M."/>
            <person name="Pelin A."/>
            <person name="Brachmann A."/>
            <person name="Corradi N."/>
        </authorList>
    </citation>
    <scope>NUCLEOTIDE SEQUENCE [LARGE SCALE GENOMIC DNA]</scope>
    <source>
        <strain evidence="2 3">A4</strain>
    </source>
</reference>
<name>A0A2I1HJ04_9GLOM</name>
<dbReference type="PANTHER" id="PTHR43625:SF40">
    <property type="entry name" value="ALDO-KETO REDUCTASE YAKC [NADP(+)]"/>
    <property type="match status" value="1"/>
</dbReference>
<protein>
    <recommendedName>
        <fullName evidence="4">NADP-dependent oxidoreductase domain-containing protein</fullName>
    </recommendedName>
</protein>
<evidence type="ECO:0000313" key="2">
    <source>
        <dbReference type="EMBL" id="PKY58862.1"/>
    </source>
</evidence>
<evidence type="ECO:0008006" key="4">
    <source>
        <dbReference type="Google" id="ProtNLM"/>
    </source>
</evidence>
<keyword evidence="1" id="KW-0560">Oxidoreductase</keyword>
<dbReference type="SUPFAM" id="SSF51430">
    <property type="entry name" value="NAD(P)-linked oxidoreductase"/>
    <property type="match status" value="1"/>
</dbReference>
<dbReference type="PANTHER" id="PTHR43625">
    <property type="entry name" value="AFLATOXIN B1 ALDEHYDE REDUCTASE"/>
    <property type="match status" value="1"/>
</dbReference>
<dbReference type="InterPro" id="IPR050791">
    <property type="entry name" value="Aldo-Keto_reductase"/>
</dbReference>
<dbReference type="AlphaFoldDB" id="A0A2I1HJ04"/>
<dbReference type="VEuPathDB" id="FungiDB:FUN_006206"/>
<dbReference type="GO" id="GO:0005737">
    <property type="term" value="C:cytoplasm"/>
    <property type="evidence" value="ECO:0007669"/>
    <property type="project" value="TreeGrafter"/>
</dbReference>
<dbReference type="Gene3D" id="3.20.20.100">
    <property type="entry name" value="NADP-dependent oxidoreductase domain"/>
    <property type="match status" value="1"/>
</dbReference>
<evidence type="ECO:0000256" key="1">
    <source>
        <dbReference type="ARBA" id="ARBA00023002"/>
    </source>
</evidence>
<dbReference type="Proteomes" id="UP000234323">
    <property type="component" value="Unassembled WGS sequence"/>
</dbReference>
<dbReference type="GO" id="GO:0016491">
    <property type="term" value="F:oxidoreductase activity"/>
    <property type="evidence" value="ECO:0007669"/>
    <property type="project" value="UniProtKB-KW"/>
</dbReference>
<organism evidence="2 3">
    <name type="scientific">Rhizophagus irregularis</name>
    <dbReference type="NCBI Taxonomy" id="588596"/>
    <lineage>
        <taxon>Eukaryota</taxon>
        <taxon>Fungi</taxon>
        <taxon>Fungi incertae sedis</taxon>
        <taxon>Mucoromycota</taxon>
        <taxon>Glomeromycotina</taxon>
        <taxon>Glomeromycetes</taxon>
        <taxon>Glomerales</taxon>
        <taxon>Glomeraceae</taxon>
        <taxon>Rhizophagus</taxon>
    </lineage>
</organism>
<comment type="caution">
    <text evidence="2">The sequence shown here is derived from an EMBL/GenBank/DDBJ whole genome shotgun (WGS) entry which is preliminary data.</text>
</comment>
<dbReference type="VEuPathDB" id="FungiDB:RhiirFUN_009989"/>
<proteinExistence type="predicted"/>
<keyword evidence="3" id="KW-1185">Reference proteome</keyword>